<feature type="transmembrane region" description="Helical" evidence="1">
    <location>
        <begin position="51"/>
        <end position="73"/>
    </location>
</feature>
<feature type="transmembrane region" description="Helical" evidence="1">
    <location>
        <begin position="14"/>
        <end position="39"/>
    </location>
</feature>
<keyword evidence="3" id="KW-1185">Reference proteome</keyword>
<proteinExistence type="predicted"/>
<evidence type="ECO:0000313" key="3">
    <source>
        <dbReference type="Proteomes" id="UP001431935"/>
    </source>
</evidence>
<keyword evidence="1" id="KW-0812">Transmembrane</keyword>
<accession>A0ABZ2AMN0</accession>
<dbReference type="RefSeq" id="WP_330463419.1">
    <property type="nucleotide sequence ID" value="NZ_CP143578.1"/>
</dbReference>
<gene>
    <name evidence="2" type="ORF">V2E26_03100</name>
</gene>
<sequence>MDENKLKRNNKKDFWFNLLGFFVIFLFLAIGITLFLTAAKVFGSISFGGMIASYIFGSIFTIFFILIVIKIFLILKQENKYSKEAIDVNKIFEATILTKEEKEVNDIFLDQYNKEISNLNIYYGAFVQIEKKHYKKEIDIDTPKVRMLIQKMIMDGIKEFGFFDLYLVIDFSKTLNKKFIWKGDFKKYKTYFDYIREIYHCADDYIYDKYFIKK</sequence>
<keyword evidence="1" id="KW-0472">Membrane</keyword>
<keyword evidence="1" id="KW-1133">Transmembrane helix</keyword>
<evidence type="ECO:0000256" key="1">
    <source>
        <dbReference type="SAM" id="Phobius"/>
    </source>
</evidence>
<dbReference type="EMBL" id="CP143578">
    <property type="protein sequence ID" value="WVN21381.1"/>
    <property type="molecule type" value="Genomic_DNA"/>
</dbReference>
<evidence type="ECO:0000313" key="2">
    <source>
        <dbReference type="EMBL" id="WVN21381.1"/>
    </source>
</evidence>
<dbReference type="Proteomes" id="UP001431935">
    <property type="component" value="Chromosome"/>
</dbReference>
<protein>
    <submittedName>
        <fullName evidence="2">Uncharacterized protein</fullName>
    </submittedName>
</protein>
<name>A0ABZ2AMN0_9BACT</name>
<organism evidence="2 3">
    <name type="scientific">Metamycoplasma gateae</name>
    <dbReference type="NCBI Taxonomy" id="35769"/>
    <lineage>
        <taxon>Bacteria</taxon>
        <taxon>Bacillati</taxon>
        <taxon>Mycoplasmatota</taxon>
        <taxon>Mycoplasmoidales</taxon>
        <taxon>Metamycoplasmataceae</taxon>
        <taxon>Metamycoplasma</taxon>
    </lineage>
</organism>
<reference evidence="2" key="1">
    <citation type="submission" date="2024-01" db="EMBL/GenBank/DDBJ databases">
        <title>Complete genome sequence of Mycoplasma gateae strain 3700.</title>
        <authorList>
            <person name="Spergser J."/>
        </authorList>
    </citation>
    <scope>NUCLEOTIDE SEQUENCE [LARGE SCALE GENOMIC DNA]</scope>
    <source>
        <strain evidence="2">3700</strain>
    </source>
</reference>